<dbReference type="EMBL" id="CAJOBI010348394">
    <property type="protein sequence ID" value="CAF5219514.1"/>
    <property type="molecule type" value="Genomic_DNA"/>
</dbReference>
<organism evidence="2 3">
    <name type="scientific">Rotaria magnacalcarata</name>
    <dbReference type="NCBI Taxonomy" id="392030"/>
    <lineage>
        <taxon>Eukaryota</taxon>
        <taxon>Metazoa</taxon>
        <taxon>Spiralia</taxon>
        <taxon>Gnathifera</taxon>
        <taxon>Rotifera</taxon>
        <taxon>Eurotatoria</taxon>
        <taxon>Bdelloidea</taxon>
        <taxon>Philodinida</taxon>
        <taxon>Philodinidae</taxon>
        <taxon>Rotaria</taxon>
    </lineage>
</organism>
<proteinExistence type="predicted"/>
<evidence type="ECO:0000313" key="2">
    <source>
        <dbReference type="EMBL" id="CAF5219514.1"/>
    </source>
</evidence>
<comment type="caution">
    <text evidence="2">The sequence shown here is derived from an EMBL/GenBank/DDBJ whole genome shotgun (WGS) entry which is preliminary data.</text>
</comment>
<evidence type="ECO:0000256" key="1">
    <source>
        <dbReference type="SAM" id="Coils"/>
    </source>
</evidence>
<sequence>MDVETYSNINNTFNVLESTITTAMENEHVEPEGYQMISSALSELRQTVIKLFSRLINANKSIEKEFHETKTTLKNLEARLAHMEADSLAIKKSNFIADLMQPLLNKIMDEMEKNSIDQHLYSPRELGRLKLLINRKENWLVLHPLGRIIDNIASTYGLTPSVLIDYLRIKQDRNYLAHYTQKIRTYALQSKEFKLSDFITKYTELQSI</sequence>
<feature type="non-terminal residue" evidence="2">
    <location>
        <position position="208"/>
    </location>
</feature>
<dbReference type="AlphaFoldDB" id="A0A8S3JS60"/>
<reference evidence="2" key="1">
    <citation type="submission" date="2021-02" db="EMBL/GenBank/DDBJ databases">
        <authorList>
            <person name="Nowell W R."/>
        </authorList>
    </citation>
    <scope>NUCLEOTIDE SEQUENCE</scope>
</reference>
<evidence type="ECO:0000313" key="3">
    <source>
        <dbReference type="Proteomes" id="UP000676336"/>
    </source>
</evidence>
<feature type="coiled-coil region" evidence="1">
    <location>
        <begin position="59"/>
        <end position="93"/>
    </location>
</feature>
<keyword evidence="1" id="KW-0175">Coiled coil</keyword>
<name>A0A8S3JS60_9BILA</name>
<gene>
    <name evidence="2" type="ORF">SMN809_LOCUS81457</name>
</gene>
<accession>A0A8S3JS60</accession>
<protein>
    <submittedName>
        <fullName evidence="2">Uncharacterized protein</fullName>
    </submittedName>
</protein>
<dbReference type="Proteomes" id="UP000676336">
    <property type="component" value="Unassembled WGS sequence"/>
</dbReference>